<dbReference type="PROSITE" id="PS51679">
    <property type="entry name" value="SAM_MT_C5"/>
    <property type="match status" value="1"/>
</dbReference>
<dbReference type="Pfam" id="PF00145">
    <property type="entry name" value="DNA_methylase"/>
    <property type="match status" value="1"/>
</dbReference>
<dbReference type="InterPro" id="IPR050750">
    <property type="entry name" value="C5-MTase"/>
</dbReference>
<keyword evidence="1 4" id="KW-0489">Methyltransferase</keyword>
<dbReference type="GO" id="GO:0008168">
    <property type="term" value="F:methyltransferase activity"/>
    <property type="evidence" value="ECO:0007669"/>
    <property type="project" value="UniProtKB-KW"/>
</dbReference>
<dbReference type="STRING" id="796925.A0A137NRE2"/>
<dbReference type="PANTHER" id="PTHR46098:SF1">
    <property type="entry name" value="TRNA (CYTOSINE(38)-C(5))-METHYLTRANSFERASE"/>
    <property type="match status" value="1"/>
</dbReference>
<evidence type="ECO:0000313" key="6">
    <source>
        <dbReference type="Proteomes" id="UP000070444"/>
    </source>
</evidence>
<name>A0A137NRE2_CONC2</name>
<dbReference type="InterPro" id="IPR029063">
    <property type="entry name" value="SAM-dependent_MTases_sf"/>
</dbReference>
<evidence type="ECO:0000313" key="5">
    <source>
        <dbReference type="EMBL" id="KXN65305.1"/>
    </source>
</evidence>
<dbReference type="Proteomes" id="UP000070444">
    <property type="component" value="Unassembled WGS sequence"/>
</dbReference>
<evidence type="ECO:0000256" key="1">
    <source>
        <dbReference type="ARBA" id="ARBA00022603"/>
    </source>
</evidence>
<evidence type="ECO:0000256" key="4">
    <source>
        <dbReference type="PROSITE-ProRule" id="PRU01016"/>
    </source>
</evidence>
<dbReference type="EMBL" id="KQ964918">
    <property type="protein sequence ID" value="KXN65305.1"/>
    <property type="molecule type" value="Genomic_DNA"/>
</dbReference>
<keyword evidence="3 4" id="KW-0949">S-adenosyl-L-methionine</keyword>
<dbReference type="GO" id="GO:0032259">
    <property type="term" value="P:methylation"/>
    <property type="evidence" value="ECO:0007669"/>
    <property type="project" value="UniProtKB-KW"/>
</dbReference>
<organism evidence="5 6">
    <name type="scientific">Conidiobolus coronatus (strain ATCC 28846 / CBS 209.66 / NRRL 28638)</name>
    <name type="common">Delacroixia coronata</name>
    <dbReference type="NCBI Taxonomy" id="796925"/>
    <lineage>
        <taxon>Eukaryota</taxon>
        <taxon>Fungi</taxon>
        <taxon>Fungi incertae sedis</taxon>
        <taxon>Zoopagomycota</taxon>
        <taxon>Entomophthoromycotina</taxon>
        <taxon>Entomophthoromycetes</taxon>
        <taxon>Entomophthorales</taxon>
        <taxon>Ancylistaceae</taxon>
        <taxon>Conidiobolus</taxon>
    </lineage>
</organism>
<keyword evidence="6" id="KW-1185">Reference proteome</keyword>
<dbReference type="Gene3D" id="3.90.120.10">
    <property type="entry name" value="DNA Methylase, subunit A, domain 2"/>
    <property type="match status" value="1"/>
</dbReference>
<dbReference type="GO" id="GO:0005634">
    <property type="term" value="C:nucleus"/>
    <property type="evidence" value="ECO:0007669"/>
    <property type="project" value="TreeGrafter"/>
</dbReference>
<proteinExistence type="inferred from homology"/>
<dbReference type="InterPro" id="IPR001525">
    <property type="entry name" value="C5_MeTfrase"/>
</dbReference>
<dbReference type="SUPFAM" id="SSF53335">
    <property type="entry name" value="S-adenosyl-L-methionine-dependent methyltransferases"/>
    <property type="match status" value="1"/>
</dbReference>
<dbReference type="PANTHER" id="PTHR46098">
    <property type="entry name" value="TRNA (CYTOSINE(38)-C(5))-METHYLTRANSFERASE"/>
    <property type="match status" value="1"/>
</dbReference>
<dbReference type="OrthoDB" id="414133at2759"/>
<reference evidence="5 6" key="1">
    <citation type="journal article" date="2015" name="Genome Biol. Evol.">
        <title>Phylogenomic analyses indicate that early fungi evolved digesting cell walls of algal ancestors of land plants.</title>
        <authorList>
            <person name="Chang Y."/>
            <person name="Wang S."/>
            <person name="Sekimoto S."/>
            <person name="Aerts A.L."/>
            <person name="Choi C."/>
            <person name="Clum A."/>
            <person name="LaButti K.M."/>
            <person name="Lindquist E.A."/>
            <person name="Yee Ngan C."/>
            <person name="Ohm R.A."/>
            <person name="Salamov A.A."/>
            <person name="Grigoriev I.V."/>
            <person name="Spatafora J.W."/>
            <person name="Berbee M.L."/>
        </authorList>
    </citation>
    <scope>NUCLEOTIDE SEQUENCE [LARGE SCALE GENOMIC DNA]</scope>
    <source>
        <strain evidence="5 6">NRRL 28638</strain>
    </source>
</reference>
<protein>
    <submittedName>
        <fullName evidence="5">S-adenosyl-L-methionine-dependent methyltransferase</fullName>
    </submittedName>
</protein>
<evidence type="ECO:0000256" key="2">
    <source>
        <dbReference type="ARBA" id="ARBA00022679"/>
    </source>
</evidence>
<feature type="active site" evidence="4">
    <location>
        <position position="91"/>
    </location>
</feature>
<dbReference type="OMA" id="NSLNCWV"/>
<evidence type="ECO:0000256" key="3">
    <source>
        <dbReference type="ARBA" id="ARBA00022691"/>
    </source>
</evidence>
<gene>
    <name evidence="5" type="ORF">CONCODRAFT_62232</name>
</gene>
<dbReference type="Gene3D" id="3.40.50.150">
    <property type="entry name" value="Vaccinia Virus protein VP39"/>
    <property type="match status" value="1"/>
</dbReference>
<accession>A0A137NRE2</accession>
<comment type="similarity">
    <text evidence="4">Belongs to the class I-like SAM-binding methyltransferase superfamily. C5-methyltransferase family.</text>
</comment>
<dbReference type="PRINTS" id="PR00105">
    <property type="entry name" value="C5METTRFRASE"/>
</dbReference>
<sequence>MSDTQSNATSSSSVPYLRCIEFFSGIGGYHFALTNSLLKGEILKAFDTNEIANKVYQNCFGAKPSNRVINVLTAKELDKFNANCWLMSPPCQPYTRGGKQLDLEDNRTQALKNLINLLPQLKAKPEFIMLENVVNFETSQSRDLLIEELKKLNYNIIEYLVTPIDIGVPNERPRYFLMARLLPFTPRLNQYVDKFVRRINTDDVDSNTKTEIKEDTTEESKGCDTALKSILESESEDLEDYLVPEKWILKSHNFRFDIVNPESYRTSCFTKNTPEEAHWIPRDTKYKLDFPKDVSKLQRYKLLGNSLNVSLVQKLMEWYWKDEINASGNEEN</sequence>
<dbReference type="AlphaFoldDB" id="A0A137NRE2"/>
<keyword evidence="2 4" id="KW-0808">Transferase</keyword>